<name>B4QQT1_DROSI</name>
<dbReference type="OMA" id="QWYIKKF"/>
<keyword evidence="2" id="KW-1185">Reference proteome</keyword>
<gene>
    <name evidence="1" type="primary">Dsim\GD14802</name>
    <name evidence="1" type="ORF">Dsim_GD14802</name>
</gene>
<evidence type="ECO:0000313" key="2">
    <source>
        <dbReference type="Proteomes" id="UP000000304"/>
    </source>
</evidence>
<dbReference type="Proteomes" id="UP000000304">
    <property type="component" value="Chromosome 3L"/>
</dbReference>
<proteinExistence type="predicted"/>
<protein>
    <submittedName>
        <fullName evidence="1">GD14802</fullName>
    </submittedName>
</protein>
<dbReference type="PANTHER" id="PTHR35685">
    <property type="entry name" value="825-OAK-RELATED-RELATED"/>
    <property type="match status" value="1"/>
</dbReference>
<dbReference type="AlphaFoldDB" id="B4QQT1"/>
<sequence>MSQSTHSGINMLHAEQWYIKKFLAFQRSKTTKYSTMFKYAVVVLALVACAAAKPGLLGAPLAYTAPLAYSAPAAVVAAPAPVVTATSSQVIARNYNGIAAAPVIAPVAAPLAAPLVAKYAAAPLAAPIKGPPVACAETATSSQIIARNNNGIDAASEIAPVAALLVAKYAATPLAATSA</sequence>
<evidence type="ECO:0000313" key="1">
    <source>
        <dbReference type="EMBL" id="EDX11069.1"/>
    </source>
</evidence>
<organism evidence="1 2">
    <name type="scientific">Drosophila simulans</name>
    <name type="common">Fruit fly</name>
    <dbReference type="NCBI Taxonomy" id="7240"/>
    <lineage>
        <taxon>Eukaryota</taxon>
        <taxon>Metazoa</taxon>
        <taxon>Ecdysozoa</taxon>
        <taxon>Arthropoda</taxon>
        <taxon>Hexapoda</taxon>
        <taxon>Insecta</taxon>
        <taxon>Pterygota</taxon>
        <taxon>Neoptera</taxon>
        <taxon>Endopterygota</taxon>
        <taxon>Diptera</taxon>
        <taxon>Brachycera</taxon>
        <taxon>Muscomorpha</taxon>
        <taxon>Ephydroidea</taxon>
        <taxon>Drosophilidae</taxon>
        <taxon>Drosophila</taxon>
        <taxon>Sophophora</taxon>
    </lineage>
</organism>
<reference evidence="1 2" key="1">
    <citation type="journal article" date="2007" name="Nature">
        <title>Evolution of genes and genomes on the Drosophila phylogeny.</title>
        <authorList>
            <consortium name="Drosophila 12 Genomes Consortium"/>
            <person name="Clark A.G."/>
            <person name="Eisen M.B."/>
            <person name="Smith D.R."/>
            <person name="Bergman C.M."/>
            <person name="Oliver B."/>
            <person name="Markow T.A."/>
            <person name="Kaufman T.C."/>
            <person name="Kellis M."/>
            <person name="Gelbart W."/>
            <person name="Iyer V.N."/>
            <person name="Pollard D.A."/>
            <person name="Sackton T.B."/>
            <person name="Larracuente A.M."/>
            <person name="Singh N.D."/>
            <person name="Abad J.P."/>
            <person name="Abt D.N."/>
            <person name="Adryan B."/>
            <person name="Aguade M."/>
            <person name="Akashi H."/>
            <person name="Anderson W.W."/>
            <person name="Aquadro C.F."/>
            <person name="Ardell D.H."/>
            <person name="Arguello R."/>
            <person name="Artieri C.G."/>
            <person name="Barbash D.A."/>
            <person name="Barker D."/>
            <person name="Barsanti P."/>
            <person name="Batterham P."/>
            <person name="Batzoglou S."/>
            <person name="Begun D."/>
            <person name="Bhutkar A."/>
            <person name="Blanco E."/>
            <person name="Bosak S.A."/>
            <person name="Bradley R.K."/>
            <person name="Brand A.D."/>
            <person name="Brent M.R."/>
            <person name="Brooks A.N."/>
            <person name="Brown R.H."/>
            <person name="Butlin R.K."/>
            <person name="Caggese C."/>
            <person name="Calvi B.R."/>
            <person name="Bernardo de Carvalho A."/>
            <person name="Caspi A."/>
            <person name="Castrezana S."/>
            <person name="Celniker S.E."/>
            <person name="Chang J.L."/>
            <person name="Chapple C."/>
            <person name="Chatterji S."/>
            <person name="Chinwalla A."/>
            <person name="Civetta A."/>
            <person name="Clifton S.W."/>
            <person name="Comeron J.M."/>
            <person name="Costello J.C."/>
            <person name="Coyne J.A."/>
            <person name="Daub J."/>
            <person name="David R.G."/>
            <person name="Delcher A.L."/>
            <person name="Delehaunty K."/>
            <person name="Do C.B."/>
            <person name="Ebling H."/>
            <person name="Edwards K."/>
            <person name="Eickbush T."/>
            <person name="Evans J.D."/>
            <person name="Filipski A."/>
            <person name="Findeiss S."/>
            <person name="Freyhult E."/>
            <person name="Fulton L."/>
            <person name="Fulton R."/>
            <person name="Garcia A.C."/>
            <person name="Gardiner A."/>
            <person name="Garfield D.A."/>
            <person name="Garvin B.E."/>
            <person name="Gibson G."/>
            <person name="Gilbert D."/>
            <person name="Gnerre S."/>
            <person name="Godfrey J."/>
            <person name="Good R."/>
            <person name="Gotea V."/>
            <person name="Gravely B."/>
            <person name="Greenberg A.J."/>
            <person name="Griffiths-Jones S."/>
            <person name="Gross S."/>
            <person name="Guigo R."/>
            <person name="Gustafson E.A."/>
            <person name="Haerty W."/>
            <person name="Hahn M.W."/>
            <person name="Halligan D.L."/>
            <person name="Halpern A.L."/>
            <person name="Halter G.M."/>
            <person name="Han M.V."/>
            <person name="Heger A."/>
            <person name="Hillier L."/>
            <person name="Hinrichs A.S."/>
            <person name="Holmes I."/>
            <person name="Hoskins R.A."/>
            <person name="Hubisz M.J."/>
            <person name="Hultmark D."/>
            <person name="Huntley M.A."/>
            <person name="Jaffe D.B."/>
            <person name="Jagadeeshan S."/>
            <person name="Jeck W.R."/>
            <person name="Johnson J."/>
            <person name="Jones C.D."/>
            <person name="Jordan W.C."/>
            <person name="Karpen G.H."/>
            <person name="Kataoka E."/>
            <person name="Keightley P.D."/>
            <person name="Kheradpour P."/>
            <person name="Kirkness E.F."/>
            <person name="Koerich L.B."/>
            <person name="Kristiansen K."/>
            <person name="Kudrna D."/>
            <person name="Kulathinal R.J."/>
            <person name="Kumar S."/>
            <person name="Kwok R."/>
            <person name="Lander E."/>
            <person name="Langley C.H."/>
            <person name="Lapoint R."/>
            <person name="Lazzaro B.P."/>
            <person name="Lee S.J."/>
            <person name="Levesque L."/>
            <person name="Li R."/>
            <person name="Lin C.F."/>
            <person name="Lin M.F."/>
            <person name="Lindblad-Toh K."/>
            <person name="Llopart A."/>
            <person name="Long M."/>
            <person name="Low L."/>
            <person name="Lozovsky E."/>
            <person name="Lu J."/>
            <person name="Luo M."/>
            <person name="Machado C.A."/>
            <person name="Makalowski W."/>
            <person name="Marzo M."/>
            <person name="Matsuda M."/>
            <person name="Matzkin L."/>
            <person name="McAllister B."/>
            <person name="McBride C.S."/>
            <person name="McKernan B."/>
            <person name="McKernan K."/>
            <person name="Mendez-Lago M."/>
            <person name="Minx P."/>
            <person name="Mollenhauer M.U."/>
            <person name="Montooth K."/>
            <person name="Mount S.M."/>
            <person name="Mu X."/>
            <person name="Myers E."/>
            <person name="Negre B."/>
            <person name="Newfeld S."/>
            <person name="Nielsen R."/>
            <person name="Noor M.A."/>
            <person name="O'Grady P."/>
            <person name="Pachter L."/>
            <person name="Papaceit M."/>
            <person name="Parisi M.J."/>
            <person name="Parisi M."/>
            <person name="Parts L."/>
            <person name="Pedersen J.S."/>
            <person name="Pesole G."/>
            <person name="Phillippy A.M."/>
            <person name="Ponting C.P."/>
            <person name="Pop M."/>
            <person name="Porcelli D."/>
            <person name="Powell J.R."/>
            <person name="Prohaska S."/>
            <person name="Pruitt K."/>
            <person name="Puig M."/>
            <person name="Quesneville H."/>
            <person name="Ram K.R."/>
            <person name="Rand D."/>
            <person name="Rasmussen M.D."/>
            <person name="Reed L.K."/>
            <person name="Reenan R."/>
            <person name="Reily A."/>
            <person name="Remington K.A."/>
            <person name="Rieger T.T."/>
            <person name="Ritchie M.G."/>
            <person name="Robin C."/>
            <person name="Rogers Y.H."/>
            <person name="Rohde C."/>
            <person name="Rozas J."/>
            <person name="Rubenfield M.J."/>
            <person name="Ruiz A."/>
            <person name="Russo S."/>
            <person name="Salzberg S.L."/>
            <person name="Sanchez-Gracia A."/>
            <person name="Saranga D.J."/>
            <person name="Sato H."/>
            <person name="Schaeffer S.W."/>
            <person name="Schatz M.C."/>
            <person name="Schlenke T."/>
            <person name="Schwartz R."/>
            <person name="Segarra C."/>
            <person name="Singh R.S."/>
            <person name="Sirot L."/>
            <person name="Sirota M."/>
            <person name="Sisneros N.B."/>
            <person name="Smith C.D."/>
            <person name="Smith T.F."/>
            <person name="Spieth J."/>
            <person name="Stage D.E."/>
            <person name="Stark A."/>
            <person name="Stephan W."/>
            <person name="Strausberg R.L."/>
            <person name="Strempel S."/>
            <person name="Sturgill D."/>
            <person name="Sutton G."/>
            <person name="Sutton G.G."/>
            <person name="Tao W."/>
            <person name="Teichmann S."/>
            <person name="Tobari Y.N."/>
            <person name="Tomimura Y."/>
            <person name="Tsolas J.M."/>
            <person name="Valente V.L."/>
            <person name="Venter E."/>
            <person name="Venter J.C."/>
            <person name="Vicario S."/>
            <person name="Vieira F.G."/>
            <person name="Vilella A.J."/>
            <person name="Villasante A."/>
            <person name="Walenz B."/>
            <person name="Wang J."/>
            <person name="Wasserman M."/>
            <person name="Watts T."/>
            <person name="Wilson D."/>
            <person name="Wilson R.K."/>
            <person name="Wing R.A."/>
            <person name="Wolfner M.F."/>
            <person name="Wong A."/>
            <person name="Wong G.K."/>
            <person name="Wu C.I."/>
            <person name="Wu G."/>
            <person name="Yamamoto D."/>
            <person name="Yang H.P."/>
            <person name="Yang S.P."/>
            <person name="Yorke J.A."/>
            <person name="Yoshida K."/>
            <person name="Zdobnov E."/>
            <person name="Zhang P."/>
            <person name="Zhang Y."/>
            <person name="Zimin A.V."/>
            <person name="Baldwin J."/>
            <person name="Abdouelleil A."/>
            <person name="Abdulkadir J."/>
            <person name="Abebe A."/>
            <person name="Abera B."/>
            <person name="Abreu J."/>
            <person name="Acer S.C."/>
            <person name="Aftuck L."/>
            <person name="Alexander A."/>
            <person name="An P."/>
            <person name="Anderson E."/>
            <person name="Anderson S."/>
            <person name="Arachi H."/>
            <person name="Azer M."/>
            <person name="Bachantsang P."/>
            <person name="Barry A."/>
            <person name="Bayul T."/>
            <person name="Berlin A."/>
            <person name="Bessette D."/>
            <person name="Bloom T."/>
            <person name="Blye J."/>
            <person name="Boguslavskiy L."/>
            <person name="Bonnet C."/>
            <person name="Boukhgalter B."/>
            <person name="Bourzgui I."/>
            <person name="Brown A."/>
            <person name="Cahill P."/>
            <person name="Channer S."/>
            <person name="Cheshatsang Y."/>
            <person name="Chuda L."/>
            <person name="Citroen M."/>
            <person name="Collymore A."/>
            <person name="Cooke P."/>
            <person name="Costello M."/>
            <person name="D'Aco K."/>
            <person name="Daza R."/>
            <person name="De Haan G."/>
            <person name="DeGray S."/>
            <person name="DeMaso C."/>
            <person name="Dhargay N."/>
            <person name="Dooley K."/>
            <person name="Dooley E."/>
            <person name="Doricent M."/>
            <person name="Dorje P."/>
            <person name="Dorjee K."/>
            <person name="Dupes A."/>
            <person name="Elong R."/>
            <person name="Falk J."/>
            <person name="Farina A."/>
            <person name="Faro S."/>
            <person name="Ferguson D."/>
            <person name="Fisher S."/>
            <person name="Foley C.D."/>
            <person name="Franke A."/>
            <person name="Friedrich D."/>
            <person name="Gadbois L."/>
            <person name="Gearin G."/>
            <person name="Gearin C.R."/>
            <person name="Giannoukos G."/>
            <person name="Goode T."/>
            <person name="Graham J."/>
            <person name="Grandbois E."/>
            <person name="Grewal S."/>
            <person name="Gyaltsen K."/>
            <person name="Hafez N."/>
            <person name="Hagos B."/>
            <person name="Hall J."/>
            <person name="Henson C."/>
            <person name="Hollinger A."/>
            <person name="Honan T."/>
            <person name="Huard M.D."/>
            <person name="Hughes L."/>
            <person name="Hurhula B."/>
            <person name="Husby M.E."/>
            <person name="Kamat A."/>
            <person name="Kanga B."/>
            <person name="Kashin S."/>
            <person name="Khazanovich D."/>
            <person name="Kisner P."/>
            <person name="Lance K."/>
            <person name="Lara M."/>
            <person name="Lee W."/>
            <person name="Lennon N."/>
            <person name="Letendre F."/>
            <person name="LeVine R."/>
            <person name="Lipovsky A."/>
            <person name="Liu X."/>
            <person name="Liu J."/>
            <person name="Liu S."/>
            <person name="Lokyitsang T."/>
            <person name="Lokyitsang Y."/>
            <person name="Lubonja R."/>
            <person name="Lui A."/>
            <person name="MacDonald P."/>
            <person name="Magnisalis V."/>
            <person name="Maru K."/>
            <person name="Matthews C."/>
            <person name="McCusker W."/>
            <person name="McDonough S."/>
            <person name="Mehta T."/>
            <person name="Meldrim J."/>
            <person name="Meneus L."/>
            <person name="Mihai O."/>
            <person name="Mihalev A."/>
            <person name="Mihova T."/>
            <person name="Mittelman R."/>
            <person name="Mlenga V."/>
            <person name="Montmayeur A."/>
            <person name="Mulrain L."/>
            <person name="Navidi A."/>
            <person name="Naylor J."/>
            <person name="Negash T."/>
            <person name="Nguyen T."/>
            <person name="Nguyen N."/>
            <person name="Nicol R."/>
            <person name="Norbu C."/>
            <person name="Norbu N."/>
            <person name="Novod N."/>
            <person name="O'Neill B."/>
            <person name="Osman S."/>
            <person name="Markiewicz E."/>
            <person name="Oyono O.L."/>
            <person name="Patti C."/>
            <person name="Phunkhang P."/>
            <person name="Pierre F."/>
            <person name="Priest M."/>
            <person name="Raghuraman S."/>
            <person name="Rege F."/>
            <person name="Reyes R."/>
            <person name="Rise C."/>
            <person name="Rogov P."/>
            <person name="Ross K."/>
            <person name="Ryan E."/>
            <person name="Settipalli S."/>
            <person name="Shea T."/>
            <person name="Sherpa N."/>
            <person name="Shi L."/>
            <person name="Shih D."/>
            <person name="Sparrow T."/>
            <person name="Spaulding J."/>
            <person name="Stalker J."/>
            <person name="Stange-Thomann N."/>
            <person name="Stavropoulos S."/>
            <person name="Stone C."/>
            <person name="Strader C."/>
            <person name="Tesfaye S."/>
            <person name="Thomson T."/>
            <person name="Thoulutsang Y."/>
            <person name="Thoulutsang D."/>
            <person name="Topham K."/>
            <person name="Topping I."/>
            <person name="Tsamla T."/>
            <person name="Vassiliev H."/>
            <person name="Vo A."/>
            <person name="Wangchuk T."/>
            <person name="Wangdi T."/>
            <person name="Weiand M."/>
            <person name="Wilkinson J."/>
            <person name="Wilson A."/>
            <person name="Yadav S."/>
            <person name="Young G."/>
            <person name="Yu Q."/>
            <person name="Zembek L."/>
            <person name="Zhong D."/>
            <person name="Zimmer A."/>
            <person name="Zwirko Z."/>
            <person name="Jaffe D.B."/>
            <person name="Alvarez P."/>
            <person name="Brockman W."/>
            <person name="Butler J."/>
            <person name="Chin C."/>
            <person name="Gnerre S."/>
            <person name="Grabherr M."/>
            <person name="Kleber M."/>
            <person name="Mauceli E."/>
            <person name="MacCallum I."/>
        </authorList>
    </citation>
    <scope>NUCLEOTIDE SEQUENCE [LARGE SCALE GENOMIC DNA]</scope>
    <source>
        <strain evidence="2">white501</strain>
    </source>
</reference>
<dbReference type="HOGENOM" id="CLU_1505039_0_0_1"/>
<dbReference type="EMBL" id="CM000363">
    <property type="protein sequence ID" value="EDX11069.1"/>
    <property type="molecule type" value="Genomic_DNA"/>
</dbReference>
<accession>B4QQT1</accession>
<dbReference type="PANTHER" id="PTHR35685:SF2">
    <property type="entry name" value="825-OAK-RELATED"/>
    <property type="match status" value="1"/>
</dbReference>